<dbReference type="InterPro" id="IPR023833">
    <property type="entry name" value="Signal_pept_SipW-depend-type"/>
</dbReference>
<comment type="caution">
    <text evidence="1">The sequence shown here is derived from an EMBL/GenBank/DDBJ whole genome shotgun (WGS) entry which is preliminary data.</text>
</comment>
<evidence type="ECO:0008006" key="3">
    <source>
        <dbReference type="Google" id="ProtNLM"/>
    </source>
</evidence>
<reference evidence="1 2" key="1">
    <citation type="journal article" date="2016" name="Nat. Commun.">
        <title>Thousands of microbial genomes shed light on interconnected biogeochemical processes in an aquifer system.</title>
        <authorList>
            <person name="Anantharaman K."/>
            <person name="Brown C.T."/>
            <person name="Hug L.A."/>
            <person name="Sharon I."/>
            <person name="Castelle C.J."/>
            <person name="Probst A.J."/>
            <person name="Thomas B.C."/>
            <person name="Singh A."/>
            <person name="Wilkins M.J."/>
            <person name="Karaoz U."/>
            <person name="Brodie E.L."/>
            <person name="Williams K.H."/>
            <person name="Hubbard S.S."/>
            <person name="Banfield J.F."/>
        </authorList>
    </citation>
    <scope>NUCLEOTIDE SEQUENCE [LARGE SCALE GENOMIC DNA]</scope>
</reference>
<accession>A0A1G1W723</accession>
<gene>
    <name evidence="1" type="ORF">A2172_04035</name>
</gene>
<proteinExistence type="predicted"/>
<sequence>MDLKRIAMAGATITGTLALVAGVTFAVFTDTAEIPGNTVGTADVELSIDNDDVVGPSKPITASNLVPGQQTAEEGAGVVNTGTVPVKVSMYVRYDSNPNGVCNWINLTNVRRFGFGGFNVPLPTFNGPLSNLKGPSNAKEVIASLPTNHQVRVYQTAQLDVNAPNSVQASTCEWTEVFVAENLAP</sequence>
<protein>
    <recommendedName>
        <fullName evidence="3">SipW-cognate class signal peptide</fullName>
    </recommendedName>
</protein>
<name>A0A1G1W723_9BACT</name>
<dbReference type="Pfam" id="PF12389">
    <property type="entry name" value="Peptidase_M73"/>
    <property type="match status" value="1"/>
</dbReference>
<dbReference type="STRING" id="1802593.A2172_04035"/>
<dbReference type="Proteomes" id="UP000176631">
    <property type="component" value="Unassembled WGS sequence"/>
</dbReference>
<evidence type="ECO:0000313" key="1">
    <source>
        <dbReference type="EMBL" id="OGY23370.1"/>
    </source>
</evidence>
<evidence type="ECO:0000313" key="2">
    <source>
        <dbReference type="Proteomes" id="UP000176631"/>
    </source>
</evidence>
<organism evidence="1 2">
    <name type="scientific">Candidatus Woykebacteria bacterium RBG_13_40_15</name>
    <dbReference type="NCBI Taxonomy" id="1802593"/>
    <lineage>
        <taxon>Bacteria</taxon>
        <taxon>Candidatus Woykeibacteriota</taxon>
    </lineage>
</organism>
<dbReference type="AlphaFoldDB" id="A0A1G1W723"/>
<dbReference type="InterPro" id="IPR022121">
    <property type="entry name" value="Peptidase_M73_camelysin"/>
</dbReference>
<dbReference type="EMBL" id="MHCP01000025">
    <property type="protein sequence ID" value="OGY23370.1"/>
    <property type="molecule type" value="Genomic_DNA"/>
</dbReference>
<dbReference type="NCBIfam" id="TIGR04088">
    <property type="entry name" value="cognate_SipW"/>
    <property type="match status" value="1"/>
</dbReference>